<sequence length="467" mass="46553">MKLRTLIASSLLSLAAAQANATDFSAYYSFEGEANGYKDTSANGNDGYFLNSGKGSYILEGRNGLAMNKDVFVVGSLPAHKKDVPLTLALWVNHDALSAEHTLISKLDASTNQGFSLSMSNSGLRFWLKDKNNNGVELTSASFSSVGWTHIAVTYSGNGKASGVKFYVDGLELAGTTVLDTLVGETNTHGPLYTGASLKNPKPFPGAIDEVLITPRVYNIGQIGCLATFGRDCATASGLGPRGDVGPQGPVGEAGEVGLVGPNGANGVRGDVGPMGDQGPVGPAGDRGDVGPIGAQGAKGANGKNGTDGINGADGSPGAKGPKGRVGPKGPVGDRGATGPAGNRGATGPTGEKGDTGPAGDAGNKGATGARGTTGGKGPRGVTGPKGVTGDRGNTGPKGDTGAKGGTGPKGYTGPTGVSAVSHYGSGLAAEKARKVGPKGYKGDTGPKGYPGQCLCRDRWGRPCIIP</sequence>
<feature type="region of interest" description="Disordered" evidence="1">
    <location>
        <begin position="431"/>
        <end position="453"/>
    </location>
</feature>
<dbReference type="InterPro" id="IPR013320">
    <property type="entry name" value="ConA-like_dom_sf"/>
</dbReference>
<dbReference type="PANTHER" id="PTHR24023">
    <property type="entry name" value="COLLAGEN ALPHA"/>
    <property type="match status" value="1"/>
</dbReference>
<comment type="caution">
    <text evidence="3">The sequence shown here is derived from an EMBL/GenBank/DDBJ whole genome shotgun (WGS) entry which is preliminary data.</text>
</comment>
<feature type="compositionally biased region" description="Gly residues" evidence="1">
    <location>
        <begin position="402"/>
        <end position="411"/>
    </location>
</feature>
<evidence type="ECO:0000256" key="2">
    <source>
        <dbReference type="SAM" id="SignalP"/>
    </source>
</evidence>
<keyword evidence="4" id="KW-1185">Reference proteome</keyword>
<proteinExistence type="predicted"/>
<feature type="compositionally biased region" description="Gly residues" evidence="1">
    <location>
        <begin position="372"/>
        <end position="381"/>
    </location>
</feature>
<dbReference type="Gene3D" id="2.60.120.200">
    <property type="match status" value="1"/>
</dbReference>
<dbReference type="InterPro" id="IPR008160">
    <property type="entry name" value="Collagen"/>
</dbReference>
<feature type="chain" id="PRO_5046114104" evidence="2">
    <location>
        <begin position="22"/>
        <end position="467"/>
    </location>
</feature>
<organism evidence="3 4">
    <name type="scientific">Fluctibacter corallii</name>
    <dbReference type="NCBI Taxonomy" id="2984329"/>
    <lineage>
        <taxon>Bacteria</taxon>
        <taxon>Pseudomonadati</taxon>
        <taxon>Pseudomonadota</taxon>
        <taxon>Gammaproteobacteria</taxon>
        <taxon>Alteromonadales</taxon>
        <taxon>Alteromonadaceae</taxon>
        <taxon>Fluctibacter</taxon>
    </lineage>
</organism>
<protein>
    <submittedName>
        <fullName evidence="3">Uncharacterized protein</fullName>
    </submittedName>
</protein>
<name>A0ABT3AAI3_9ALTE</name>
<evidence type="ECO:0000313" key="3">
    <source>
        <dbReference type="EMBL" id="MCV2885331.1"/>
    </source>
</evidence>
<gene>
    <name evidence="3" type="ORF">OE749_11565</name>
</gene>
<evidence type="ECO:0000313" key="4">
    <source>
        <dbReference type="Proteomes" id="UP001652504"/>
    </source>
</evidence>
<feature type="region of interest" description="Disordered" evidence="1">
    <location>
        <begin position="242"/>
        <end position="418"/>
    </location>
</feature>
<keyword evidence="2" id="KW-0732">Signal</keyword>
<dbReference type="InterPro" id="IPR050149">
    <property type="entry name" value="Collagen_superfamily"/>
</dbReference>
<dbReference type="EMBL" id="JAOWKX010000005">
    <property type="protein sequence ID" value="MCV2885331.1"/>
    <property type="molecule type" value="Genomic_DNA"/>
</dbReference>
<dbReference type="Pfam" id="PF01391">
    <property type="entry name" value="Collagen"/>
    <property type="match status" value="2"/>
</dbReference>
<reference evidence="3 4" key="1">
    <citation type="submission" date="2022-10" db="EMBL/GenBank/DDBJ databases">
        <title>Aestuariibacter sp. AA17 isolated from Montipora capitata coral fragment.</title>
        <authorList>
            <person name="Emsley S.A."/>
            <person name="Pfannmuller K.M."/>
            <person name="Loughran R.M."/>
            <person name="Shlafstein M."/>
            <person name="Papke E."/>
            <person name="Saw J.H."/>
            <person name="Ushijima B."/>
            <person name="Videau P."/>
        </authorList>
    </citation>
    <scope>NUCLEOTIDE SEQUENCE [LARGE SCALE GENOMIC DNA]</scope>
    <source>
        <strain evidence="3 4">AA17</strain>
    </source>
</reference>
<dbReference type="PANTHER" id="PTHR24023:SF1082">
    <property type="entry name" value="COLLAGEN TRIPLE HELIX REPEAT"/>
    <property type="match status" value="1"/>
</dbReference>
<accession>A0ABT3AAI3</accession>
<dbReference type="Pfam" id="PF13385">
    <property type="entry name" value="Laminin_G_3"/>
    <property type="match status" value="1"/>
</dbReference>
<dbReference type="RefSeq" id="WP_263712614.1">
    <property type="nucleotide sequence ID" value="NZ_JAOWKX010000005.1"/>
</dbReference>
<evidence type="ECO:0000256" key="1">
    <source>
        <dbReference type="SAM" id="MobiDB-lite"/>
    </source>
</evidence>
<feature type="signal peptide" evidence="2">
    <location>
        <begin position="1"/>
        <end position="21"/>
    </location>
</feature>
<dbReference type="Proteomes" id="UP001652504">
    <property type="component" value="Unassembled WGS sequence"/>
</dbReference>
<feature type="compositionally biased region" description="Low complexity" evidence="1">
    <location>
        <begin position="295"/>
        <end position="305"/>
    </location>
</feature>
<dbReference type="SUPFAM" id="SSF49899">
    <property type="entry name" value="Concanavalin A-like lectins/glucanases"/>
    <property type="match status" value="1"/>
</dbReference>